<keyword evidence="2" id="KW-1185">Reference proteome</keyword>
<organism evidence="1 2">
    <name type="scientific">Liparis tanakae</name>
    <name type="common">Tanaka's snailfish</name>
    <dbReference type="NCBI Taxonomy" id="230148"/>
    <lineage>
        <taxon>Eukaryota</taxon>
        <taxon>Metazoa</taxon>
        <taxon>Chordata</taxon>
        <taxon>Craniata</taxon>
        <taxon>Vertebrata</taxon>
        <taxon>Euteleostomi</taxon>
        <taxon>Actinopterygii</taxon>
        <taxon>Neopterygii</taxon>
        <taxon>Teleostei</taxon>
        <taxon>Neoteleostei</taxon>
        <taxon>Acanthomorphata</taxon>
        <taxon>Eupercaria</taxon>
        <taxon>Perciformes</taxon>
        <taxon>Cottioidei</taxon>
        <taxon>Cottales</taxon>
        <taxon>Liparidae</taxon>
        <taxon>Liparis</taxon>
    </lineage>
</organism>
<protein>
    <submittedName>
        <fullName evidence="1">Uncharacterized protein</fullName>
    </submittedName>
</protein>
<comment type="caution">
    <text evidence="1">The sequence shown here is derived from an EMBL/GenBank/DDBJ whole genome shotgun (WGS) entry which is preliminary data.</text>
</comment>
<dbReference type="EMBL" id="SRLO01001657">
    <property type="protein sequence ID" value="TNN36126.1"/>
    <property type="molecule type" value="Genomic_DNA"/>
</dbReference>
<dbReference type="AlphaFoldDB" id="A0A4Z2F4H0"/>
<proteinExistence type="predicted"/>
<name>A0A4Z2F4H0_9TELE</name>
<dbReference type="Proteomes" id="UP000314294">
    <property type="component" value="Unassembled WGS sequence"/>
</dbReference>
<gene>
    <name evidence="1" type="ORF">EYF80_053698</name>
</gene>
<reference evidence="1 2" key="1">
    <citation type="submission" date="2019-03" db="EMBL/GenBank/DDBJ databases">
        <title>First draft genome of Liparis tanakae, snailfish: a comprehensive survey of snailfish specific genes.</title>
        <authorList>
            <person name="Kim W."/>
            <person name="Song I."/>
            <person name="Jeong J.-H."/>
            <person name="Kim D."/>
            <person name="Kim S."/>
            <person name="Ryu S."/>
            <person name="Song J.Y."/>
            <person name="Lee S.K."/>
        </authorList>
    </citation>
    <scope>NUCLEOTIDE SEQUENCE [LARGE SCALE GENOMIC DNA]</scope>
    <source>
        <tissue evidence="1">Muscle</tissue>
    </source>
</reference>
<sequence>MTVPEDAYTDSGRRRISAAQFTGRESLAPPARLAARFSWTRVIRSSSSTRSASRARQASSSCATRWLRDAVLLSAPQGQEFN</sequence>
<evidence type="ECO:0000313" key="2">
    <source>
        <dbReference type="Proteomes" id="UP000314294"/>
    </source>
</evidence>
<evidence type="ECO:0000313" key="1">
    <source>
        <dbReference type="EMBL" id="TNN36126.1"/>
    </source>
</evidence>
<accession>A0A4Z2F4H0</accession>